<organism evidence="1 2">
    <name type="scientific">Gillisia limnaea (strain DSM 15749 / LMG 21470 / R-8282)</name>
    <dbReference type="NCBI Taxonomy" id="865937"/>
    <lineage>
        <taxon>Bacteria</taxon>
        <taxon>Pseudomonadati</taxon>
        <taxon>Bacteroidota</taxon>
        <taxon>Flavobacteriia</taxon>
        <taxon>Flavobacteriales</taxon>
        <taxon>Flavobacteriaceae</taxon>
        <taxon>Gillisia</taxon>
    </lineage>
</organism>
<dbReference type="eggNOG" id="ENOG502Z7XW">
    <property type="taxonomic scope" value="Bacteria"/>
</dbReference>
<dbReference type="EMBL" id="JH594606">
    <property type="protein sequence ID" value="EHQ01672.1"/>
    <property type="molecule type" value="Genomic_DNA"/>
</dbReference>
<evidence type="ECO:0008006" key="3">
    <source>
        <dbReference type="Google" id="ProtNLM"/>
    </source>
</evidence>
<name>H2BUL7_GILLR</name>
<evidence type="ECO:0000313" key="2">
    <source>
        <dbReference type="Proteomes" id="UP000003844"/>
    </source>
</evidence>
<reference evidence="2" key="1">
    <citation type="journal article" date="2012" name="Stand. Genomic Sci.">
        <title>Genome sequence of the Antarctic rhodopsins-containing flavobacterium Gillisia limnaea type strain (R-8282(T)).</title>
        <authorList>
            <person name="Riedel T."/>
            <person name="Held B."/>
            <person name="Nolan M."/>
            <person name="Lucas S."/>
            <person name="Lapidus A."/>
            <person name="Tice H."/>
            <person name="Del Rio T.G."/>
            <person name="Cheng J.F."/>
            <person name="Han C."/>
            <person name="Tapia R."/>
            <person name="Goodwin L.A."/>
            <person name="Pitluck S."/>
            <person name="Liolios K."/>
            <person name="Mavromatis K."/>
            <person name="Pagani I."/>
            <person name="Ivanova N."/>
            <person name="Mikhailova N."/>
            <person name="Pati A."/>
            <person name="Chen A."/>
            <person name="Palaniappan K."/>
            <person name="Land M."/>
            <person name="Rohde M."/>
            <person name="Tindall B.J."/>
            <person name="Detter J.C."/>
            <person name="Goker M."/>
            <person name="Bristow J."/>
            <person name="Eisen J.A."/>
            <person name="Markowitz V."/>
            <person name="Hugenholtz P."/>
            <person name="Kyrpides N.C."/>
            <person name="Klenk H.P."/>
            <person name="Woyke T."/>
        </authorList>
    </citation>
    <scope>NUCLEOTIDE SEQUENCE [LARGE SCALE GENOMIC DNA]</scope>
    <source>
        <strain evidence="2">DSM 15749 / LMG 21470 / R-8282</strain>
    </source>
</reference>
<gene>
    <name evidence="1" type="ORF">Gilli_0987</name>
</gene>
<dbReference type="Proteomes" id="UP000003844">
    <property type="component" value="Unassembled WGS sequence"/>
</dbReference>
<keyword evidence="2" id="KW-1185">Reference proteome</keyword>
<dbReference type="OrthoDB" id="1005072at2"/>
<proteinExistence type="predicted"/>
<dbReference type="InterPro" id="IPR021272">
    <property type="entry name" value="DUF2851"/>
</dbReference>
<dbReference type="HOGENOM" id="CLU_044582_0_0_10"/>
<dbReference type="STRING" id="865937.Gilli_0987"/>
<evidence type="ECO:0000313" key="1">
    <source>
        <dbReference type="EMBL" id="EHQ01672.1"/>
    </source>
</evidence>
<dbReference type="Pfam" id="PF11013">
    <property type="entry name" value="DUF2851"/>
    <property type="match status" value="1"/>
</dbReference>
<protein>
    <recommendedName>
        <fullName evidence="3">DUF2851 domain-containing protein</fullName>
    </recommendedName>
</protein>
<accession>H2BUL7</accession>
<dbReference type="RefSeq" id="WP_006987994.1">
    <property type="nucleotide sequence ID" value="NZ_JH594606.1"/>
</dbReference>
<dbReference type="AlphaFoldDB" id="H2BUL7"/>
<sequence>MQEDFLHYIWRFKKFDFGNARTVSGLPVTIISTGTANLNSGPDFFNAKMNIGEQLWAGNVEIHINSTDWYLHNHETDPNYDNVILHVVWKDDVEIFRKDNSPIPTLELQHLIPEITLQNYRNLLIAPNDKWINCEKDFGKFEDFEMNNWLERMYFERLQDKSEVILELLKNSGNNWEEVLFKLLAKNFGLNVNGGAFLNMAQSIDFKIIQKNQNSQLALEALFLGQSGLLDGHIEDVQFSKFQKEYKFLKNKFRLENDYVERAKFFRLRPNNFPNIRLSQLAGLYHKVPHLFSKIIKAKDKSQLHEIFDVETSDYWKTHYSFDKPHPSKRKPLTKNFKDLLIINTLIPLRFCYSKKTGVGASEDILELMEEIISEKNGITAKFNKLRENTSINALQSQALLHLKSNYCDKNLCLNCNFGIKLIQGFR</sequence>